<evidence type="ECO:0000313" key="2">
    <source>
        <dbReference type="Proteomes" id="UP001317001"/>
    </source>
</evidence>
<reference evidence="1 2" key="1">
    <citation type="submission" date="2022-08" db="EMBL/GenBank/DDBJ databases">
        <title>Myroides zhujiangensis sp. nov., a novel bacterium isolated from sediment in the Pearl River Estuary.</title>
        <authorList>
            <person name="Cui L."/>
        </authorList>
    </citation>
    <scope>NUCLEOTIDE SEQUENCE [LARGE SCALE GENOMIC DNA]</scope>
    <source>
        <strain evidence="1 2">SCSIO 72103</strain>
    </source>
</reference>
<evidence type="ECO:0008006" key="3">
    <source>
        <dbReference type="Google" id="ProtNLM"/>
    </source>
</evidence>
<organism evidence="1 2">
    <name type="scientific">Paenimyroides aestuarii</name>
    <dbReference type="NCBI Taxonomy" id="2968490"/>
    <lineage>
        <taxon>Bacteria</taxon>
        <taxon>Pseudomonadati</taxon>
        <taxon>Bacteroidota</taxon>
        <taxon>Flavobacteriia</taxon>
        <taxon>Flavobacteriales</taxon>
        <taxon>Flavobacteriaceae</taxon>
        <taxon>Paenimyroides</taxon>
    </lineage>
</organism>
<proteinExistence type="predicted"/>
<evidence type="ECO:0000313" key="1">
    <source>
        <dbReference type="EMBL" id="UUV21751.1"/>
    </source>
</evidence>
<dbReference type="EMBL" id="CP102382">
    <property type="protein sequence ID" value="UUV21751.1"/>
    <property type="molecule type" value="Genomic_DNA"/>
</dbReference>
<keyword evidence="2" id="KW-1185">Reference proteome</keyword>
<name>A0ABY5NT33_9FLAO</name>
<dbReference type="Proteomes" id="UP001317001">
    <property type="component" value="Chromosome"/>
</dbReference>
<dbReference type="RefSeq" id="WP_257499671.1">
    <property type="nucleotide sequence ID" value="NZ_CP102382.1"/>
</dbReference>
<protein>
    <recommendedName>
        <fullName evidence="3">Lipoprotein</fullName>
    </recommendedName>
</protein>
<accession>A0ABY5NT33</accession>
<sequence>MYCIVCSFFLTACSKNDEILDCNCDPKSTTEKLKIGNQQFKASLYDYAESPYKFWSIKNEQIDDFYYSLTTDKTKITSIFIFSNNVSENMLKIENIIGYVTLEKNTDKNNILKYSINVFKRESEQGFVKINKDVLDTYYLSFNDISNVNNLYFETSKNIVYIKNPKRQFKGKLIKSSFQNEINKRLEQKGLFGKSSTEVCASPCPSHEGFCYEGMDPQYEYLAECSDMCLKDKVDEEHDGKDSTRPVSSVVLSPASYSFRDDYLYQHPGGDLYVGIYYQISEDFNYTNLDYTFAVRTVDLLSSIMPKIVDLTQNPFSSNVLYTSTEAEEVIEYLYDMKYYVNSNETKDNLDLLIDKIIEFEGATNNYITNHLEINP</sequence>
<gene>
    <name evidence="1" type="ORF">NPX36_01485</name>
</gene>